<evidence type="ECO:0000313" key="4">
    <source>
        <dbReference type="Proteomes" id="UP000324091"/>
    </source>
</evidence>
<dbReference type="EMBL" id="RHFK02000010">
    <property type="protein sequence ID" value="TWW70085.1"/>
    <property type="molecule type" value="Genomic_DNA"/>
</dbReference>
<keyword evidence="2" id="KW-0812">Transmembrane</keyword>
<comment type="caution">
    <text evidence="3">The sequence shown here is derived from an EMBL/GenBank/DDBJ whole genome shotgun (WGS) entry which is preliminary data.</text>
</comment>
<reference evidence="3 4" key="1">
    <citation type="submission" date="2019-04" db="EMBL/GenBank/DDBJ databases">
        <title>Chromosome genome assembly for Takifugu flavidus.</title>
        <authorList>
            <person name="Xiao S."/>
        </authorList>
    </citation>
    <scope>NUCLEOTIDE SEQUENCE [LARGE SCALE GENOMIC DNA]</scope>
    <source>
        <strain evidence="3">HTHZ2018</strain>
        <tissue evidence="3">Muscle</tissue>
    </source>
</reference>
<organism evidence="3 4">
    <name type="scientific">Takifugu flavidus</name>
    <name type="common">sansaifugu</name>
    <dbReference type="NCBI Taxonomy" id="433684"/>
    <lineage>
        <taxon>Eukaryota</taxon>
        <taxon>Metazoa</taxon>
        <taxon>Chordata</taxon>
        <taxon>Craniata</taxon>
        <taxon>Vertebrata</taxon>
        <taxon>Euteleostomi</taxon>
        <taxon>Actinopterygii</taxon>
        <taxon>Neopterygii</taxon>
        <taxon>Teleostei</taxon>
        <taxon>Neoteleostei</taxon>
        <taxon>Acanthomorphata</taxon>
        <taxon>Eupercaria</taxon>
        <taxon>Tetraodontiformes</taxon>
        <taxon>Tetradontoidea</taxon>
        <taxon>Tetraodontidae</taxon>
        <taxon>Takifugu</taxon>
    </lineage>
</organism>
<feature type="transmembrane region" description="Helical" evidence="2">
    <location>
        <begin position="99"/>
        <end position="124"/>
    </location>
</feature>
<evidence type="ECO:0000313" key="3">
    <source>
        <dbReference type="EMBL" id="TWW70085.1"/>
    </source>
</evidence>
<gene>
    <name evidence="3" type="ORF">D4764_18G0008910</name>
</gene>
<evidence type="ECO:0000256" key="2">
    <source>
        <dbReference type="SAM" id="Phobius"/>
    </source>
</evidence>
<evidence type="ECO:0000256" key="1">
    <source>
        <dbReference type="SAM" id="MobiDB-lite"/>
    </source>
</evidence>
<keyword evidence="2" id="KW-0472">Membrane</keyword>
<dbReference type="AlphaFoldDB" id="A0A5C6NSW8"/>
<keyword evidence="4" id="KW-1185">Reference proteome</keyword>
<feature type="region of interest" description="Disordered" evidence="1">
    <location>
        <begin position="39"/>
        <end position="82"/>
    </location>
</feature>
<proteinExistence type="predicted"/>
<dbReference type="Proteomes" id="UP000324091">
    <property type="component" value="Chromosome 18"/>
</dbReference>
<feature type="non-terminal residue" evidence="3">
    <location>
        <position position="1"/>
    </location>
</feature>
<keyword evidence="2" id="KW-1133">Transmembrane helix</keyword>
<name>A0A5C6NSW8_9TELE</name>
<accession>A0A5C6NSW8</accession>
<protein>
    <submittedName>
        <fullName evidence="3">Uncharacterized protein</fullName>
    </submittedName>
</protein>
<sequence length="152" mass="16915">NEEILTTRTFAFPWFRADGTPSESSPLIPRAAASISTPSCIPLFPKADPEAGDSEELGDVTTEPEQDGPNRGHYSNGSAYTKQARPRVRYSLTDHFLKYFLFLSNLMFTILGLVVLGLGMWGLISKESFAQEKISSISVLTRCWFLSVWESC</sequence>
<feature type="compositionally biased region" description="Acidic residues" evidence="1">
    <location>
        <begin position="50"/>
        <end position="66"/>
    </location>
</feature>